<comment type="caution">
    <text evidence="2">The sequence shown here is derived from an EMBL/GenBank/DDBJ whole genome shotgun (WGS) entry which is preliminary data.</text>
</comment>
<evidence type="ECO:0008006" key="4">
    <source>
        <dbReference type="Google" id="ProtNLM"/>
    </source>
</evidence>
<evidence type="ECO:0000313" key="3">
    <source>
        <dbReference type="Proteomes" id="UP000178710"/>
    </source>
</evidence>
<dbReference type="EMBL" id="MHQK01000040">
    <property type="protein sequence ID" value="OHA01039.1"/>
    <property type="molecule type" value="Genomic_DNA"/>
</dbReference>
<dbReference type="Proteomes" id="UP000178710">
    <property type="component" value="Unassembled WGS sequence"/>
</dbReference>
<feature type="transmembrane region" description="Helical" evidence="1">
    <location>
        <begin position="130"/>
        <end position="148"/>
    </location>
</feature>
<name>A0A1G2KRK7_9BACT</name>
<evidence type="ECO:0000313" key="2">
    <source>
        <dbReference type="EMBL" id="OHA01039.1"/>
    </source>
</evidence>
<gene>
    <name evidence="2" type="ORF">A3C12_00330</name>
</gene>
<dbReference type="AlphaFoldDB" id="A0A1G2KRK7"/>
<feature type="transmembrane region" description="Helical" evidence="1">
    <location>
        <begin position="96"/>
        <end position="118"/>
    </location>
</feature>
<keyword evidence="1" id="KW-1133">Transmembrane helix</keyword>
<organism evidence="2 3">
    <name type="scientific">Candidatus Sungbacteria bacterium RIFCSPHIGHO2_02_FULL_49_20</name>
    <dbReference type="NCBI Taxonomy" id="1802272"/>
    <lineage>
        <taxon>Bacteria</taxon>
        <taxon>Candidatus Sungiibacteriota</taxon>
    </lineage>
</organism>
<feature type="transmembrane region" description="Helical" evidence="1">
    <location>
        <begin position="7"/>
        <end position="39"/>
    </location>
</feature>
<evidence type="ECO:0000256" key="1">
    <source>
        <dbReference type="SAM" id="Phobius"/>
    </source>
</evidence>
<protein>
    <recommendedName>
        <fullName evidence="4">Rod shape-determining protein MreD</fullName>
    </recommendedName>
</protein>
<sequence>MKFFATVVCFFGAVFCYVAGVFPLGFFGISLPVVFYALWASQAPTARSLFVGALGGLVIDAVSPVRFGAHAATFVFLGIVFALLKKYFKRRYAWGDIAIVWIGLIIAGLASEFLSYTYNTFVGFDLTGIFLNQAQALIFFGAFSFLWIRWVYRRRPETEGGLYVV</sequence>
<proteinExistence type="predicted"/>
<feature type="transmembrane region" description="Helical" evidence="1">
    <location>
        <begin position="67"/>
        <end position="84"/>
    </location>
</feature>
<accession>A0A1G2KRK7</accession>
<keyword evidence="1" id="KW-0812">Transmembrane</keyword>
<keyword evidence="1" id="KW-0472">Membrane</keyword>
<reference evidence="2 3" key="1">
    <citation type="journal article" date="2016" name="Nat. Commun.">
        <title>Thousands of microbial genomes shed light on interconnected biogeochemical processes in an aquifer system.</title>
        <authorList>
            <person name="Anantharaman K."/>
            <person name="Brown C.T."/>
            <person name="Hug L.A."/>
            <person name="Sharon I."/>
            <person name="Castelle C.J."/>
            <person name="Probst A.J."/>
            <person name="Thomas B.C."/>
            <person name="Singh A."/>
            <person name="Wilkins M.J."/>
            <person name="Karaoz U."/>
            <person name="Brodie E.L."/>
            <person name="Williams K.H."/>
            <person name="Hubbard S.S."/>
            <person name="Banfield J.F."/>
        </authorList>
    </citation>
    <scope>NUCLEOTIDE SEQUENCE [LARGE SCALE GENOMIC DNA]</scope>
</reference>